<evidence type="ECO:0000256" key="1">
    <source>
        <dbReference type="SAM" id="SignalP"/>
    </source>
</evidence>
<dbReference type="RefSeq" id="WP_188501735.1">
    <property type="nucleotide sequence ID" value="NZ_BMFP01000004.1"/>
</dbReference>
<feature type="chain" id="PRO_5045081641" evidence="1">
    <location>
        <begin position="20"/>
        <end position="314"/>
    </location>
</feature>
<keyword evidence="1" id="KW-0732">Signal</keyword>
<protein>
    <submittedName>
        <fullName evidence="2">Uncharacterized protein</fullName>
    </submittedName>
</protein>
<accession>A0ABQ1W8V9</accession>
<sequence length="314" mass="34477">MRKVLLLGITLLFCCYVNAQTLITPSSNLWEYNGNIGIGVQTPGVWFGATPTFQMKGNRPTISITPWGTGGLGTIQFKGVSEKSEFHLNFVDGTDSKIAFTSYQSSAGESFTIRGNGNIGIGVASPQHNLHVNTQIHISDGNDNMLTASSSTGVHHLIGTYNGWDPKTVYIAGYNAYYHGVGAQTERVRVGHSFTVNLRDGGLGIGTENLSGYRLAVKGKIRAEEIRVESGWADFVFKPDYRLRPLEEVEQHIKQHGHLPDVPSATEVQEQGVDLGKTDALLLQKIEELTLYLIDQKKEIESLKGKIEQMNAKQ</sequence>
<comment type="caution">
    <text evidence="2">The sequence shown here is derived from an EMBL/GenBank/DDBJ whole genome shotgun (WGS) entry which is preliminary data.</text>
</comment>
<gene>
    <name evidence="2" type="ORF">GCM10011323_23910</name>
</gene>
<evidence type="ECO:0000313" key="2">
    <source>
        <dbReference type="EMBL" id="GGG18997.1"/>
    </source>
</evidence>
<organism evidence="2 3">
    <name type="scientific">Pontibacter amylolyticus</name>
    <dbReference type="NCBI Taxonomy" id="1424080"/>
    <lineage>
        <taxon>Bacteria</taxon>
        <taxon>Pseudomonadati</taxon>
        <taxon>Bacteroidota</taxon>
        <taxon>Cytophagia</taxon>
        <taxon>Cytophagales</taxon>
        <taxon>Hymenobacteraceae</taxon>
        <taxon>Pontibacter</taxon>
    </lineage>
</organism>
<evidence type="ECO:0000313" key="3">
    <source>
        <dbReference type="Proteomes" id="UP000634043"/>
    </source>
</evidence>
<name>A0ABQ1W8V9_9BACT</name>
<dbReference type="Proteomes" id="UP000634043">
    <property type="component" value="Unassembled WGS sequence"/>
</dbReference>
<keyword evidence="3" id="KW-1185">Reference proteome</keyword>
<feature type="signal peptide" evidence="1">
    <location>
        <begin position="1"/>
        <end position="19"/>
    </location>
</feature>
<reference evidence="3" key="1">
    <citation type="journal article" date="2019" name="Int. J. Syst. Evol. Microbiol.">
        <title>The Global Catalogue of Microorganisms (GCM) 10K type strain sequencing project: providing services to taxonomists for standard genome sequencing and annotation.</title>
        <authorList>
            <consortium name="The Broad Institute Genomics Platform"/>
            <consortium name="The Broad Institute Genome Sequencing Center for Infectious Disease"/>
            <person name="Wu L."/>
            <person name="Ma J."/>
        </authorList>
    </citation>
    <scope>NUCLEOTIDE SEQUENCE [LARGE SCALE GENOMIC DNA]</scope>
    <source>
        <strain evidence="3">CGMCC 1.12749</strain>
    </source>
</reference>
<dbReference type="EMBL" id="BMFP01000004">
    <property type="protein sequence ID" value="GGG18997.1"/>
    <property type="molecule type" value="Genomic_DNA"/>
</dbReference>
<proteinExistence type="predicted"/>